<dbReference type="STRING" id="1563681.BFP71_00800"/>
<dbReference type="InterPro" id="IPR045749">
    <property type="entry name" value="DUF6090"/>
</dbReference>
<organism evidence="2 3">
    <name type="scientific">Roseivirga misakiensis</name>
    <dbReference type="NCBI Taxonomy" id="1563681"/>
    <lineage>
        <taxon>Bacteria</taxon>
        <taxon>Pseudomonadati</taxon>
        <taxon>Bacteroidota</taxon>
        <taxon>Cytophagia</taxon>
        <taxon>Cytophagales</taxon>
        <taxon>Roseivirgaceae</taxon>
        <taxon>Roseivirga</taxon>
    </lineage>
</organism>
<evidence type="ECO:0000313" key="2">
    <source>
        <dbReference type="EMBL" id="OEK06246.1"/>
    </source>
</evidence>
<feature type="transmembrane region" description="Helical" evidence="1">
    <location>
        <begin position="21"/>
        <end position="41"/>
    </location>
</feature>
<comment type="caution">
    <text evidence="2">The sequence shown here is derived from an EMBL/GenBank/DDBJ whole genome shotgun (WGS) entry which is preliminary data.</text>
</comment>
<keyword evidence="1" id="KW-0812">Transmembrane</keyword>
<keyword evidence="3" id="KW-1185">Reference proteome</keyword>
<dbReference type="Pfam" id="PF19578">
    <property type="entry name" value="DUF6090"/>
    <property type="match status" value="1"/>
</dbReference>
<keyword evidence="1" id="KW-0472">Membrane</keyword>
<keyword evidence="1" id="KW-1133">Transmembrane helix</keyword>
<gene>
    <name evidence="2" type="ORF">BFP71_00800</name>
</gene>
<dbReference type="RefSeq" id="WP_069833558.1">
    <property type="nucleotide sequence ID" value="NZ_MDGQ01000003.1"/>
</dbReference>
<reference evidence="2 3" key="1">
    <citation type="submission" date="2016-08" db="EMBL/GenBank/DDBJ databases">
        <title>Draft genome of Fabibacter sp. strain SK-8.</title>
        <authorList>
            <person name="Wong S.-K."/>
            <person name="Hamasaki K."/>
            <person name="Yoshizawa S."/>
        </authorList>
    </citation>
    <scope>NUCLEOTIDE SEQUENCE [LARGE SCALE GENOMIC DNA]</scope>
    <source>
        <strain evidence="2 3">SK-8</strain>
    </source>
</reference>
<dbReference type="AlphaFoldDB" id="A0A1E5T4G4"/>
<evidence type="ECO:0000313" key="3">
    <source>
        <dbReference type="Proteomes" id="UP000095552"/>
    </source>
</evidence>
<sequence>MLNFLRKLRQKNVKGKYVKYALGEIFLVVIGILIALSINGLNQRLKNKNTYERMVTNLVSEFSANLEQIETVKRNQKASLQASNQLIHLMSQPAVYEIDSLTKWIGYLGNLWSYDAQNGVLKNVMSSGDIHLLKSDSLKNLMFGWEGLTNDLKEEQTRLNDDFVRVNTLLEKYIQIGDAIYYYRDRFPKSSFKSDFSGLLRDPTFEDMLFNKGIYLLDQLEELETLRKRNILIVKFLKKEN</sequence>
<evidence type="ECO:0000256" key="1">
    <source>
        <dbReference type="SAM" id="Phobius"/>
    </source>
</evidence>
<dbReference type="EMBL" id="MDGQ01000003">
    <property type="protein sequence ID" value="OEK06246.1"/>
    <property type="molecule type" value="Genomic_DNA"/>
</dbReference>
<accession>A0A1E5T4G4</accession>
<protein>
    <submittedName>
        <fullName evidence="2">Uncharacterized protein</fullName>
    </submittedName>
</protein>
<name>A0A1E5T4G4_9BACT</name>
<dbReference type="OrthoDB" id="820591at2"/>
<proteinExistence type="predicted"/>
<dbReference type="Proteomes" id="UP000095552">
    <property type="component" value="Unassembled WGS sequence"/>
</dbReference>